<feature type="region of interest" description="Disordered" evidence="6">
    <location>
        <begin position="43"/>
        <end position="65"/>
    </location>
</feature>
<evidence type="ECO:0000256" key="2">
    <source>
        <dbReference type="ARBA" id="ARBA00007174"/>
    </source>
</evidence>
<dbReference type="InterPro" id="IPR002579">
    <property type="entry name" value="Met_Sox_Rdtase_MsrB_dom"/>
</dbReference>
<name>A0A7S1WL09_ALECA</name>
<dbReference type="PANTHER" id="PTHR46081">
    <property type="entry name" value="PEPTIDE METHIONINE SULFOXIDE REDUCTASE 2"/>
    <property type="match status" value="1"/>
</dbReference>
<dbReference type="Gene3D" id="2.170.150.20">
    <property type="entry name" value="Peptide methionine sulfoxide reductase"/>
    <property type="match status" value="1"/>
</dbReference>
<feature type="domain" description="MsrB" evidence="7">
    <location>
        <begin position="101"/>
        <end position="220"/>
    </location>
</feature>
<dbReference type="PANTHER" id="PTHR46081:SF8">
    <property type="entry name" value="PEPTIDE METHIONINE SULFOXIDE REDUCTASE 2"/>
    <property type="match status" value="1"/>
</dbReference>
<dbReference type="GO" id="GO:0030091">
    <property type="term" value="P:protein repair"/>
    <property type="evidence" value="ECO:0007669"/>
    <property type="project" value="InterPro"/>
</dbReference>
<dbReference type="GO" id="GO:0046872">
    <property type="term" value="F:metal ion binding"/>
    <property type="evidence" value="ECO:0007669"/>
    <property type="project" value="UniProtKB-KW"/>
</dbReference>
<comment type="similarity">
    <text evidence="2">Belongs to the MsrB Met sulfoxide reductase family.</text>
</comment>
<dbReference type="PROSITE" id="PS51790">
    <property type="entry name" value="MSRB"/>
    <property type="match status" value="1"/>
</dbReference>
<dbReference type="AlphaFoldDB" id="A0A7S1WL09"/>
<keyword evidence="3" id="KW-0479">Metal-binding</keyword>
<evidence type="ECO:0000256" key="3">
    <source>
        <dbReference type="ARBA" id="ARBA00022723"/>
    </source>
</evidence>
<evidence type="ECO:0000256" key="6">
    <source>
        <dbReference type="SAM" id="MobiDB-lite"/>
    </source>
</evidence>
<dbReference type="SUPFAM" id="SSF51316">
    <property type="entry name" value="Mss4-like"/>
    <property type="match status" value="1"/>
</dbReference>
<comment type="cofactor">
    <cofactor evidence="1">
        <name>Zn(2+)</name>
        <dbReference type="ChEBI" id="CHEBI:29105"/>
    </cofactor>
</comment>
<sequence>MCLADGGLRQGVRPGTPVPTTKPLIQRRLSSISELSELNQSFRGGARSSSVDALPRGQPSPKRVQGNITCKSCGDLSSRGVGAGGDDAWWTSLTPEQARVEKEWQAKLTALQFRVLRMKGTEEINSGPLLNWFAAGSYACAGCGAVLYRDEHKIPTTCGWPAFKDSIPNALRQQEGKKVPEIVCRSCEGHMGHIFTSERYPLPHHVRHCVNSASLKFLPASQPAEPSDQRPLAAAAQSDGSDEED</sequence>
<keyword evidence="5" id="KW-0560">Oxidoreductase</keyword>
<proteinExistence type="inferred from homology"/>
<reference evidence="8" key="1">
    <citation type="submission" date="2021-01" db="EMBL/GenBank/DDBJ databases">
        <authorList>
            <person name="Corre E."/>
            <person name="Pelletier E."/>
            <person name="Niang G."/>
            <person name="Scheremetjew M."/>
            <person name="Finn R."/>
            <person name="Kale V."/>
            <person name="Holt S."/>
            <person name="Cochrane G."/>
            <person name="Meng A."/>
            <person name="Brown T."/>
            <person name="Cohen L."/>
        </authorList>
    </citation>
    <scope>NUCLEOTIDE SEQUENCE</scope>
    <source>
        <strain evidence="8">OF101</strain>
    </source>
</reference>
<dbReference type="InterPro" id="IPR011057">
    <property type="entry name" value="Mss4-like_sf"/>
</dbReference>
<dbReference type="Pfam" id="PF01641">
    <property type="entry name" value="SelR"/>
    <property type="match status" value="1"/>
</dbReference>
<evidence type="ECO:0000256" key="1">
    <source>
        <dbReference type="ARBA" id="ARBA00001947"/>
    </source>
</evidence>
<evidence type="ECO:0000313" key="8">
    <source>
        <dbReference type="EMBL" id="CAD9174044.1"/>
    </source>
</evidence>
<feature type="region of interest" description="Disordered" evidence="6">
    <location>
        <begin position="220"/>
        <end position="245"/>
    </location>
</feature>
<keyword evidence="4" id="KW-0862">Zinc</keyword>
<feature type="region of interest" description="Disordered" evidence="6">
    <location>
        <begin position="1"/>
        <end position="23"/>
    </location>
</feature>
<gene>
    <name evidence="8" type="ORF">ACAT0790_LOCUS50813</name>
</gene>
<accession>A0A7S1WL09</accession>
<dbReference type="EMBL" id="HBGE01085294">
    <property type="protein sequence ID" value="CAD9174044.1"/>
    <property type="molecule type" value="Transcribed_RNA"/>
</dbReference>
<organism evidence="8">
    <name type="scientific">Alexandrium catenella</name>
    <name type="common">Red tide dinoflagellate</name>
    <name type="synonym">Gonyaulax catenella</name>
    <dbReference type="NCBI Taxonomy" id="2925"/>
    <lineage>
        <taxon>Eukaryota</taxon>
        <taxon>Sar</taxon>
        <taxon>Alveolata</taxon>
        <taxon>Dinophyceae</taxon>
        <taxon>Gonyaulacales</taxon>
        <taxon>Pyrocystaceae</taxon>
        <taxon>Alexandrium</taxon>
    </lineage>
</organism>
<dbReference type="InterPro" id="IPR028427">
    <property type="entry name" value="Met_Sox_Rdtase_MsrB"/>
</dbReference>
<evidence type="ECO:0000256" key="4">
    <source>
        <dbReference type="ARBA" id="ARBA00022833"/>
    </source>
</evidence>
<protein>
    <recommendedName>
        <fullName evidence="7">MsrB domain-containing protein</fullName>
    </recommendedName>
</protein>
<dbReference type="GO" id="GO:0006979">
    <property type="term" value="P:response to oxidative stress"/>
    <property type="evidence" value="ECO:0007669"/>
    <property type="project" value="InterPro"/>
</dbReference>
<evidence type="ECO:0000256" key="5">
    <source>
        <dbReference type="ARBA" id="ARBA00023002"/>
    </source>
</evidence>
<dbReference type="GO" id="GO:0033743">
    <property type="term" value="F:peptide-methionine (R)-S-oxide reductase activity"/>
    <property type="evidence" value="ECO:0007669"/>
    <property type="project" value="InterPro"/>
</dbReference>
<evidence type="ECO:0000259" key="7">
    <source>
        <dbReference type="PROSITE" id="PS51790"/>
    </source>
</evidence>